<name>A0A139ASR7_GONPJ</name>
<keyword evidence="1" id="KW-1133">Transmembrane helix</keyword>
<feature type="region of interest" description="Disordered" evidence="2">
    <location>
        <begin position="1"/>
        <end position="35"/>
    </location>
</feature>
<keyword evidence="4" id="KW-1185">Reference proteome</keyword>
<evidence type="ECO:0000256" key="2">
    <source>
        <dbReference type="SAM" id="MobiDB-lite"/>
    </source>
</evidence>
<dbReference type="InterPro" id="IPR004345">
    <property type="entry name" value="TB2_DP1_HVA22"/>
</dbReference>
<protein>
    <recommendedName>
        <fullName evidence="1">Protein YOP1</fullName>
    </recommendedName>
</protein>
<dbReference type="Proteomes" id="UP000070544">
    <property type="component" value="Unassembled WGS sequence"/>
</dbReference>
<comment type="similarity">
    <text evidence="1">Belongs to the DP1 family.</text>
</comment>
<evidence type="ECO:0000313" key="3">
    <source>
        <dbReference type="EMBL" id="KXS19749.1"/>
    </source>
</evidence>
<dbReference type="STRING" id="1344416.A0A139ASR7"/>
<dbReference type="OrthoDB" id="10009287at2759"/>
<feature type="compositionally biased region" description="Polar residues" evidence="2">
    <location>
        <begin position="314"/>
        <end position="323"/>
    </location>
</feature>
<feature type="compositionally biased region" description="Polar residues" evidence="2">
    <location>
        <begin position="270"/>
        <end position="285"/>
    </location>
</feature>
<proteinExistence type="inferred from homology"/>
<feature type="transmembrane region" description="Helical" evidence="1">
    <location>
        <begin position="149"/>
        <end position="167"/>
    </location>
</feature>
<dbReference type="PANTHER" id="PTHR12300">
    <property type="entry name" value="HVA22-LIKE PROTEINS"/>
    <property type="match status" value="1"/>
</dbReference>
<dbReference type="AlphaFoldDB" id="A0A139ASR7"/>
<dbReference type="EMBL" id="KQ965737">
    <property type="protein sequence ID" value="KXS19749.1"/>
    <property type="molecule type" value="Genomic_DNA"/>
</dbReference>
<reference evidence="3 4" key="1">
    <citation type="journal article" date="2015" name="Genome Biol. Evol.">
        <title>Phylogenomic analyses indicate that early fungi evolved digesting cell walls of algal ancestors of land plants.</title>
        <authorList>
            <person name="Chang Y."/>
            <person name="Wang S."/>
            <person name="Sekimoto S."/>
            <person name="Aerts A.L."/>
            <person name="Choi C."/>
            <person name="Clum A."/>
            <person name="LaButti K.M."/>
            <person name="Lindquist E.A."/>
            <person name="Yee Ngan C."/>
            <person name="Ohm R.A."/>
            <person name="Salamov A.A."/>
            <person name="Grigoriev I.V."/>
            <person name="Spatafora J.W."/>
            <person name="Berbee M.L."/>
        </authorList>
    </citation>
    <scope>NUCLEOTIDE SEQUENCE [LARGE SCALE GENOMIC DNA]</scope>
    <source>
        <strain evidence="3 4">JEL478</strain>
    </source>
</reference>
<sequence>MEARTTIAGAASPETPLEPPRGPYSEQGVSDAYSRARDATLQAKQRVSAAGERVAELANDITEQARTATTSAVHLLQEKSTTVAEKGREFGTFATEKAKSTAEVVENVTIESGKRAQKAVSDIAANTDRELSKFYFVRRFEYLTGVPKVYTASLLFILMALTFYFNIGAHFLTNVIGLYPAIHALSVPQLTSPGVREKETKKWITYLVAYSLFNLVEDDVWEELLLKVVPLWYFGKLGILVWLGHPRFEGAIALYDGLIHPLLVGSSAQVTSNTGPSSSDKNQPLENEAEYARPIMGVPEHPTGPFPTKGLRLRQTTQVGREE</sequence>
<feature type="region of interest" description="Disordered" evidence="2">
    <location>
        <begin position="270"/>
        <end position="323"/>
    </location>
</feature>
<keyword evidence="1" id="KW-0472">Membrane</keyword>
<comment type="subcellular location">
    <subcellularLocation>
        <location evidence="1">Membrane</location>
        <topology evidence="1">Multi-pass membrane protein</topology>
    </subcellularLocation>
</comment>
<dbReference type="Pfam" id="PF03134">
    <property type="entry name" value="TB2_DP1_HVA22"/>
    <property type="match status" value="1"/>
</dbReference>
<evidence type="ECO:0000313" key="4">
    <source>
        <dbReference type="Proteomes" id="UP000070544"/>
    </source>
</evidence>
<dbReference type="GO" id="GO:0016020">
    <property type="term" value="C:membrane"/>
    <property type="evidence" value="ECO:0007669"/>
    <property type="project" value="UniProtKB-SubCell"/>
</dbReference>
<dbReference type="OMA" id="YHARADK"/>
<accession>A0A139ASR7</accession>
<comment type="caution">
    <text evidence="1">Lacks conserved residue(s) required for the propagation of feature annotation.</text>
</comment>
<organism evidence="3 4">
    <name type="scientific">Gonapodya prolifera (strain JEL478)</name>
    <name type="common">Monoblepharis prolifera</name>
    <dbReference type="NCBI Taxonomy" id="1344416"/>
    <lineage>
        <taxon>Eukaryota</taxon>
        <taxon>Fungi</taxon>
        <taxon>Fungi incertae sedis</taxon>
        <taxon>Chytridiomycota</taxon>
        <taxon>Chytridiomycota incertae sedis</taxon>
        <taxon>Monoblepharidomycetes</taxon>
        <taxon>Monoblepharidales</taxon>
        <taxon>Gonapodyaceae</taxon>
        <taxon>Gonapodya</taxon>
    </lineage>
</organism>
<gene>
    <name evidence="3" type="ORF">M427DRAFT_131737</name>
</gene>
<evidence type="ECO:0000256" key="1">
    <source>
        <dbReference type="RuleBase" id="RU362006"/>
    </source>
</evidence>
<keyword evidence="1" id="KW-0812">Transmembrane</keyword>